<comment type="subcellular location">
    <subcellularLocation>
        <location evidence="1">Cell membrane</location>
        <topology evidence="1">Multi-pass membrane protein</topology>
    </subcellularLocation>
</comment>
<feature type="transmembrane region" description="Helical" evidence="8">
    <location>
        <begin position="268"/>
        <end position="291"/>
    </location>
</feature>
<dbReference type="PANTHER" id="PTHR30047:SF7">
    <property type="entry name" value="HIGH-AFFINITY CHOLINE TRANSPORT PROTEIN"/>
    <property type="match status" value="1"/>
</dbReference>
<feature type="transmembrane region" description="Helical" evidence="8">
    <location>
        <begin position="12"/>
        <end position="35"/>
    </location>
</feature>
<dbReference type="GO" id="GO:0005886">
    <property type="term" value="C:plasma membrane"/>
    <property type="evidence" value="ECO:0007669"/>
    <property type="project" value="UniProtKB-SubCell"/>
</dbReference>
<feature type="transmembrane region" description="Helical" evidence="8">
    <location>
        <begin position="480"/>
        <end position="500"/>
    </location>
</feature>
<feature type="transmembrane region" description="Helical" evidence="8">
    <location>
        <begin position="55"/>
        <end position="75"/>
    </location>
</feature>
<name>A0A7M1R3G7_9ACTO</name>
<keyword evidence="3" id="KW-0813">Transport</keyword>
<feature type="transmembrane region" description="Helical" evidence="8">
    <location>
        <begin position="96"/>
        <end position="117"/>
    </location>
</feature>
<evidence type="ECO:0000313" key="10">
    <source>
        <dbReference type="Proteomes" id="UP000594961"/>
    </source>
</evidence>
<gene>
    <name evidence="9" type="primary">betT</name>
    <name evidence="9" type="ORF">INS90_01450</name>
</gene>
<evidence type="ECO:0000256" key="2">
    <source>
        <dbReference type="ARBA" id="ARBA00005658"/>
    </source>
</evidence>
<keyword evidence="6 8" id="KW-1133">Transmembrane helix</keyword>
<evidence type="ECO:0000256" key="3">
    <source>
        <dbReference type="ARBA" id="ARBA00022448"/>
    </source>
</evidence>
<protein>
    <submittedName>
        <fullName evidence="9">Choline BCCT transporter BetT</fullName>
    </submittedName>
</protein>
<keyword evidence="5 8" id="KW-0812">Transmembrane</keyword>
<dbReference type="Pfam" id="PF02028">
    <property type="entry name" value="BCCT"/>
    <property type="match status" value="1"/>
</dbReference>
<evidence type="ECO:0000256" key="1">
    <source>
        <dbReference type="ARBA" id="ARBA00004651"/>
    </source>
</evidence>
<feature type="transmembrane region" description="Helical" evidence="8">
    <location>
        <begin position="411"/>
        <end position="434"/>
    </location>
</feature>
<evidence type="ECO:0000313" key="9">
    <source>
        <dbReference type="EMBL" id="QOR48683.1"/>
    </source>
</evidence>
<evidence type="ECO:0000256" key="8">
    <source>
        <dbReference type="SAM" id="Phobius"/>
    </source>
</evidence>
<sequence>MLKKEERAALEPVQLKAAVFFGSAVSIIAIALWTIFGAESAASVLGAATAWIGQWFGWFYILLATVIVFFVLYIAMSRYGHLRLGPANSRPEFSTFAWASMLFAAGIGTDIMFFSVAEPVSQYMAPPQVAPQSIEAAEQATVWTIFHYGLTGWAMYAFMGMILGYFAYRHGSRLAVRSALEPIFGRRVNGVLGELVDVAAILGTVFGVATTLGIGVVQINVGLELIFGIKQGLPAQVALIVLAVSLATVSAVSGVAKGIRILSQLNVILAIITALWVLIGGRTSFLLNAIVMNVGDLLAMFPGMTLDTMAFSSAEEWKGWWTLFFWAWWVAWASFVGMFLARISRGRTLRQFIVGCMTVPFLYVVMWISIFGNAALDRIIHDGDLAFAEQTVKVPEFGFYSLLQDMPGSGVLMLIATFVAFLFYVTSADSGALVMANLSSNLPTPRTDAKPWLRMFWAAVTGVLTIGMLIVGGIPALQSATVIMGLPFAFVMVFAMVGFYKTVYRDVRRRESHAHSERNVIAGAGAGMMTSVDASWQDRLAQVFGQVTPGQASSYIGRVVQPALETLAREMTQQGAFKAKVIRGDDDILEDVGADTLVYDRVKFMAFDGVEQFVYRIVAVDAPAVVYGGRFSEDDDRSVRLEVHTSAGGQDYDVMGYSGEAIIHDLLNHFDRHQEYLRAEQNAQRKARK</sequence>
<dbReference type="GO" id="GO:0022857">
    <property type="term" value="F:transmembrane transporter activity"/>
    <property type="evidence" value="ECO:0007669"/>
    <property type="project" value="InterPro"/>
</dbReference>
<evidence type="ECO:0000256" key="5">
    <source>
        <dbReference type="ARBA" id="ARBA00022692"/>
    </source>
</evidence>
<feature type="transmembrane region" description="Helical" evidence="8">
    <location>
        <begin position="455"/>
        <end position="474"/>
    </location>
</feature>
<dbReference type="NCBIfam" id="NF007399">
    <property type="entry name" value="PRK09928.1"/>
    <property type="match status" value="1"/>
</dbReference>
<dbReference type="NCBIfam" id="TIGR00842">
    <property type="entry name" value="bcct"/>
    <property type="match status" value="1"/>
</dbReference>
<dbReference type="AlphaFoldDB" id="A0A7M1R3G7"/>
<dbReference type="InterPro" id="IPR000060">
    <property type="entry name" value="BCCT_transptr"/>
</dbReference>
<feature type="transmembrane region" description="Helical" evidence="8">
    <location>
        <begin position="195"/>
        <end position="217"/>
    </location>
</feature>
<feature type="transmembrane region" description="Helical" evidence="8">
    <location>
        <begin position="319"/>
        <end position="340"/>
    </location>
</feature>
<accession>A0A7M1R3G7</accession>
<feature type="transmembrane region" description="Helical" evidence="8">
    <location>
        <begin position="145"/>
        <end position="168"/>
    </location>
</feature>
<comment type="similarity">
    <text evidence="2">Belongs to the BCCT transporter (TC 2.A.15) family.</text>
</comment>
<feature type="transmembrane region" description="Helical" evidence="8">
    <location>
        <begin position="352"/>
        <end position="376"/>
    </location>
</feature>
<reference evidence="9 10" key="1">
    <citation type="submission" date="2020-10" db="EMBL/GenBank/DDBJ databases">
        <title>Trueperella pecoris sp. nov. isolated from bovine and porcine specimens.</title>
        <authorList>
            <person name="Schoenecker L."/>
            <person name="Schnydrig P."/>
            <person name="Brodard I."/>
            <person name="Thomann A."/>
            <person name="Hemphill A."/>
            <person name="Rodriguez-Campos S."/>
            <person name="Perreten V."/>
            <person name="Jores J."/>
            <person name="Kittl S."/>
        </authorList>
    </citation>
    <scope>NUCLEOTIDE SEQUENCE [LARGE SCALE GENOMIC DNA]</scope>
    <source>
        <strain evidence="9 10">19OD0592</strain>
    </source>
</reference>
<dbReference type="EMBL" id="CP063212">
    <property type="protein sequence ID" value="QOR48683.1"/>
    <property type="molecule type" value="Genomic_DNA"/>
</dbReference>
<proteinExistence type="inferred from homology"/>
<evidence type="ECO:0000256" key="6">
    <source>
        <dbReference type="ARBA" id="ARBA00022989"/>
    </source>
</evidence>
<keyword evidence="7 8" id="KW-0472">Membrane</keyword>
<evidence type="ECO:0000256" key="7">
    <source>
        <dbReference type="ARBA" id="ARBA00023136"/>
    </source>
</evidence>
<organism evidence="9 10">
    <name type="scientific">Trueperella pecoris</name>
    <dbReference type="NCBI Taxonomy" id="2733571"/>
    <lineage>
        <taxon>Bacteria</taxon>
        <taxon>Bacillati</taxon>
        <taxon>Actinomycetota</taxon>
        <taxon>Actinomycetes</taxon>
        <taxon>Actinomycetales</taxon>
        <taxon>Actinomycetaceae</taxon>
        <taxon>Trueperella</taxon>
    </lineage>
</organism>
<evidence type="ECO:0000256" key="4">
    <source>
        <dbReference type="ARBA" id="ARBA00022475"/>
    </source>
</evidence>
<dbReference type="PANTHER" id="PTHR30047">
    <property type="entry name" value="HIGH-AFFINITY CHOLINE TRANSPORT PROTEIN-RELATED"/>
    <property type="match status" value="1"/>
</dbReference>
<feature type="transmembrane region" description="Helical" evidence="8">
    <location>
        <begin position="237"/>
        <end position="256"/>
    </location>
</feature>
<dbReference type="Proteomes" id="UP000594961">
    <property type="component" value="Chromosome"/>
</dbReference>
<keyword evidence="4" id="KW-1003">Cell membrane</keyword>